<keyword evidence="5" id="KW-1185">Reference proteome</keyword>
<evidence type="ECO:0000313" key="5">
    <source>
        <dbReference type="Proteomes" id="UP000318582"/>
    </source>
</evidence>
<gene>
    <name evidence="4" type="ORF">PhCBS80983_g00315</name>
</gene>
<organism evidence="4 5">
    <name type="scientific">Powellomyces hirtus</name>
    <dbReference type="NCBI Taxonomy" id="109895"/>
    <lineage>
        <taxon>Eukaryota</taxon>
        <taxon>Fungi</taxon>
        <taxon>Fungi incertae sedis</taxon>
        <taxon>Chytridiomycota</taxon>
        <taxon>Chytridiomycota incertae sedis</taxon>
        <taxon>Chytridiomycetes</taxon>
        <taxon>Spizellomycetales</taxon>
        <taxon>Powellomycetaceae</taxon>
        <taxon>Powellomyces</taxon>
    </lineage>
</organism>
<protein>
    <submittedName>
        <fullName evidence="4">Uncharacterized protein</fullName>
    </submittedName>
</protein>
<dbReference type="GO" id="GO:0006974">
    <property type="term" value="P:DNA damage response"/>
    <property type="evidence" value="ECO:0007669"/>
    <property type="project" value="InterPro"/>
</dbReference>
<dbReference type="InterPro" id="IPR038904">
    <property type="entry name" value="BRAT1"/>
</dbReference>
<dbReference type="AlphaFoldDB" id="A0A507EFM8"/>
<accession>A0A507EFM8</accession>
<dbReference type="EMBL" id="QEAQ01000002">
    <property type="protein sequence ID" value="TPX62562.1"/>
    <property type="molecule type" value="Genomic_DNA"/>
</dbReference>
<dbReference type="Gene3D" id="1.25.10.10">
    <property type="entry name" value="Leucine-rich Repeat Variant"/>
    <property type="match status" value="1"/>
</dbReference>
<keyword evidence="2" id="KW-0963">Cytoplasm</keyword>
<dbReference type="PANTHER" id="PTHR21331">
    <property type="entry name" value="BRCA1-ASSOCIATED ATM ACTIVATOR 1"/>
    <property type="match status" value="1"/>
</dbReference>
<comment type="caution">
    <text evidence="4">The sequence shown here is derived from an EMBL/GenBank/DDBJ whole genome shotgun (WGS) entry which is preliminary data.</text>
</comment>
<evidence type="ECO:0000256" key="3">
    <source>
        <dbReference type="ARBA" id="ARBA00061308"/>
    </source>
</evidence>
<reference evidence="4 5" key="1">
    <citation type="journal article" date="2019" name="Sci. Rep.">
        <title>Comparative genomics of chytrid fungi reveal insights into the obligate biotrophic and pathogenic lifestyle of Synchytrium endobioticum.</title>
        <authorList>
            <person name="van de Vossenberg B.T.L.H."/>
            <person name="Warris S."/>
            <person name="Nguyen H.D.T."/>
            <person name="van Gent-Pelzer M.P.E."/>
            <person name="Joly D.L."/>
            <person name="van de Geest H.C."/>
            <person name="Bonants P.J.M."/>
            <person name="Smith D.S."/>
            <person name="Levesque C.A."/>
            <person name="van der Lee T.A.J."/>
        </authorList>
    </citation>
    <scope>NUCLEOTIDE SEQUENCE [LARGE SCALE GENOMIC DNA]</scope>
    <source>
        <strain evidence="4 5">CBS 809.83</strain>
    </source>
</reference>
<evidence type="ECO:0000256" key="1">
    <source>
        <dbReference type="ARBA" id="ARBA00004496"/>
    </source>
</evidence>
<dbReference type="InterPro" id="IPR016024">
    <property type="entry name" value="ARM-type_fold"/>
</dbReference>
<evidence type="ECO:0000313" key="4">
    <source>
        <dbReference type="EMBL" id="TPX62562.1"/>
    </source>
</evidence>
<name>A0A507EFM8_9FUNG</name>
<dbReference type="Proteomes" id="UP000318582">
    <property type="component" value="Unassembled WGS sequence"/>
</dbReference>
<evidence type="ECO:0000256" key="2">
    <source>
        <dbReference type="ARBA" id="ARBA00022490"/>
    </source>
</evidence>
<dbReference type="InterPro" id="IPR011989">
    <property type="entry name" value="ARM-like"/>
</dbReference>
<dbReference type="SUPFAM" id="SSF48371">
    <property type="entry name" value="ARM repeat"/>
    <property type="match status" value="1"/>
</dbReference>
<proteinExistence type="inferred from homology"/>
<comment type="similarity">
    <text evidence="3">Belongs to the BRAT1 family.</text>
</comment>
<dbReference type="GO" id="GO:0005634">
    <property type="term" value="C:nucleus"/>
    <property type="evidence" value="ECO:0007669"/>
    <property type="project" value="TreeGrafter"/>
</dbReference>
<dbReference type="GO" id="GO:0005737">
    <property type="term" value="C:cytoplasm"/>
    <property type="evidence" value="ECO:0007669"/>
    <property type="project" value="UniProtKB-SubCell"/>
</dbReference>
<sequence>MTRWLSGEGLDGQFAALELVWALSTAHSEAAYRFLRDGALIQACCGLLANVDRIMRSRILDSLKAVFGWAPSPMALLRSNSDVTLGLSGINSSNEAFHHLAQLCLLPILKSEQRRGGHNILNAFDILDILAVLGNRAENPTLIAWILDLVVGSFNIAYLTDTLPITFSSADSSLSSMAEMFLQEVREALAPSSTHKRKMQTNLLLINVFSTLDYVVSTCSVSVQTFRSLFLVTTKALSIDDIAKDQKLFKELLCALSTMLKRCGKVEDIGSVVNALMACLKSAQMRAQNAKIALELVKYIMDDDAWCTVILVPELVETLRQLLQDARWDVRDNTLEFIGDMFDCNHDSISRPTVNLAVNHSLPDAVLETMADPEPYVRSSCLAALRKITVNPRGHLYLSTHGKEHGLVRQLIASSSQDSDPLVRQSALDLLVYLVCDKRGDEMLFDLEHRLLNRELMKQVMVDVDSEVRMRGVRLLSAIFNLDGGEEDRGTWFLEIGGNELIMDAITDGSRLVRQEAYKTVKDQMLPQLESFIALKGNKRDRMSDSATLRSFACELVLLDMDNLKESCAAEHLYQEVLDVDESVLREERPRGEGNNKLACYDC</sequence>
<dbReference type="PANTHER" id="PTHR21331:SF2">
    <property type="entry name" value="BRCA1-ASSOCIATED ATM ACTIVATOR 1"/>
    <property type="match status" value="1"/>
</dbReference>
<comment type="subcellular location">
    <subcellularLocation>
        <location evidence="1">Cytoplasm</location>
    </subcellularLocation>
</comment>